<evidence type="ECO:0000313" key="3">
    <source>
        <dbReference type="EMBL" id="KPX95018.1"/>
    </source>
</evidence>
<protein>
    <submittedName>
        <fullName evidence="3">Uncharacterized protein</fullName>
    </submittedName>
</protein>
<accession>A0A0P9ZUY9</accession>
<evidence type="ECO:0000313" key="4">
    <source>
        <dbReference type="Proteomes" id="UP000050420"/>
    </source>
</evidence>
<reference evidence="3 4" key="1">
    <citation type="submission" date="2015-09" db="EMBL/GenBank/DDBJ databases">
        <title>Genome announcement of multiple Pseudomonas syringae strains.</title>
        <authorList>
            <person name="Thakur S."/>
            <person name="Wang P.W."/>
            <person name="Gong Y."/>
            <person name="Weir B.S."/>
            <person name="Guttman D.S."/>
        </authorList>
    </citation>
    <scope>NUCLEOTIDE SEQUENCE [LARGE SCALE GENOMIC DNA]</scope>
    <source>
        <strain evidence="3 4">ICMP4331</strain>
    </source>
</reference>
<comment type="caution">
    <text evidence="3">The sequence shown here is derived from an EMBL/GenBank/DDBJ whole genome shotgun (WGS) entry which is preliminary data.</text>
</comment>
<gene>
    <name evidence="3" type="ORF">ALO63_05422</name>
</gene>
<keyword evidence="2" id="KW-0732">Signal</keyword>
<feature type="compositionally biased region" description="Basic and acidic residues" evidence="1">
    <location>
        <begin position="33"/>
        <end position="42"/>
    </location>
</feature>
<name>A0A0P9ZUY9_PSEA0</name>
<evidence type="ECO:0000256" key="1">
    <source>
        <dbReference type="SAM" id="MobiDB-lite"/>
    </source>
</evidence>
<proteinExistence type="predicted"/>
<dbReference type="AlphaFoldDB" id="A0A0P9ZUY9"/>
<feature type="signal peptide" evidence="2">
    <location>
        <begin position="1"/>
        <end position="25"/>
    </location>
</feature>
<dbReference type="Proteomes" id="UP000050420">
    <property type="component" value="Unassembled WGS sequence"/>
</dbReference>
<feature type="region of interest" description="Disordered" evidence="1">
    <location>
        <begin position="26"/>
        <end position="53"/>
    </location>
</feature>
<organism evidence="3 4">
    <name type="scientific">Pseudomonas amygdali pv. mori</name>
    <dbReference type="NCBI Taxonomy" id="34065"/>
    <lineage>
        <taxon>Bacteria</taxon>
        <taxon>Pseudomonadati</taxon>
        <taxon>Pseudomonadota</taxon>
        <taxon>Gammaproteobacteria</taxon>
        <taxon>Pseudomonadales</taxon>
        <taxon>Pseudomonadaceae</taxon>
        <taxon>Pseudomonas</taxon>
        <taxon>Pseudomonas amygdali</taxon>
    </lineage>
</organism>
<evidence type="ECO:0000256" key="2">
    <source>
        <dbReference type="SAM" id="SignalP"/>
    </source>
</evidence>
<dbReference type="EMBL" id="LJQU01000259">
    <property type="protein sequence ID" value="KPX95018.1"/>
    <property type="molecule type" value="Genomic_DNA"/>
</dbReference>
<feature type="compositionally biased region" description="Basic residues" evidence="1">
    <location>
        <begin position="43"/>
        <end position="53"/>
    </location>
</feature>
<dbReference type="PATRIC" id="fig|34065.5.peg.5472"/>
<feature type="chain" id="PRO_5006173537" evidence="2">
    <location>
        <begin position="26"/>
        <end position="53"/>
    </location>
</feature>
<sequence length="53" mass="5986">MNKRKMIGAHSALALLALAVSQVHAADPTVQQGREDRAEKAALKKPRRRPWRR</sequence>